<dbReference type="Proteomes" id="UP001362999">
    <property type="component" value="Unassembled WGS sequence"/>
</dbReference>
<dbReference type="EMBL" id="JAWWNJ010000067">
    <property type="protein sequence ID" value="KAK7008537.1"/>
    <property type="molecule type" value="Genomic_DNA"/>
</dbReference>
<accession>A0AAW0AI17</accession>
<gene>
    <name evidence="2" type="ORF">R3P38DRAFT_3210864</name>
</gene>
<keyword evidence="3" id="KW-1185">Reference proteome</keyword>
<protein>
    <submittedName>
        <fullName evidence="2">Uncharacterized protein</fullName>
    </submittedName>
</protein>
<sequence>MSTSRKTSSEYDDAQFVEFLASLNLNGPEQDSLFTSSSPRTPSPRPSRIRGTVSLTPQRLHPAPTVYRFESPTKSGYTTEWFASIPLCHPSITICRAVAAALGQGGPDSSVRVVHQGSPRKGRKEAYAIFAGPRCGVFNTWYAMSFRAHFADLLTVIQGGARAEADDAFAYAQSNGLTRSFQSNIRHHPAPPTPSAQLTAQPAQNVAPRVAQNPAPRVAQPPAPHAAQLTAAPESYPPPLLHLPLHPRTQSTAAKRRAGLLFTAESILASILLCELECELNTSGIPNAMSEQVNSRTEALTKFSAAVKSGKVVTLNIL</sequence>
<feature type="region of interest" description="Disordered" evidence="1">
    <location>
        <begin position="182"/>
        <end position="227"/>
    </location>
</feature>
<reference evidence="2 3" key="1">
    <citation type="journal article" date="2024" name="J Genomics">
        <title>Draft genome sequencing and assembly of Favolaschia claudopus CIRM-BRFM 2984 isolated from oak limbs.</title>
        <authorList>
            <person name="Navarro D."/>
            <person name="Drula E."/>
            <person name="Chaduli D."/>
            <person name="Cazenave R."/>
            <person name="Ahrendt S."/>
            <person name="Wang J."/>
            <person name="Lipzen A."/>
            <person name="Daum C."/>
            <person name="Barry K."/>
            <person name="Grigoriev I.V."/>
            <person name="Favel A."/>
            <person name="Rosso M.N."/>
            <person name="Martin F."/>
        </authorList>
    </citation>
    <scope>NUCLEOTIDE SEQUENCE [LARGE SCALE GENOMIC DNA]</scope>
    <source>
        <strain evidence="2 3">CIRM-BRFM 2984</strain>
    </source>
</reference>
<comment type="caution">
    <text evidence="2">The sequence shown here is derived from an EMBL/GenBank/DDBJ whole genome shotgun (WGS) entry which is preliminary data.</text>
</comment>
<feature type="compositionally biased region" description="Polar residues" evidence="1">
    <location>
        <begin position="195"/>
        <end position="204"/>
    </location>
</feature>
<evidence type="ECO:0000313" key="3">
    <source>
        <dbReference type="Proteomes" id="UP001362999"/>
    </source>
</evidence>
<evidence type="ECO:0000256" key="1">
    <source>
        <dbReference type="SAM" id="MobiDB-lite"/>
    </source>
</evidence>
<proteinExistence type="predicted"/>
<organism evidence="2 3">
    <name type="scientific">Favolaschia claudopus</name>
    <dbReference type="NCBI Taxonomy" id="2862362"/>
    <lineage>
        <taxon>Eukaryota</taxon>
        <taxon>Fungi</taxon>
        <taxon>Dikarya</taxon>
        <taxon>Basidiomycota</taxon>
        <taxon>Agaricomycotina</taxon>
        <taxon>Agaricomycetes</taxon>
        <taxon>Agaricomycetidae</taxon>
        <taxon>Agaricales</taxon>
        <taxon>Marasmiineae</taxon>
        <taxon>Mycenaceae</taxon>
        <taxon>Favolaschia</taxon>
    </lineage>
</organism>
<dbReference type="AlphaFoldDB" id="A0AAW0AI17"/>
<feature type="region of interest" description="Disordered" evidence="1">
    <location>
        <begin position="27"/>
        <end position="52"/>
    </location>
</feature>
<evidence type="ECO:0000313" key="2">
    <source>
        <dbReference type="EMBL" id="KAK7008537.1"/>
    </source>
</evidence>
<name>A0AAW0AI17_9AGAR</name>